<gene>
    <name evidence="1" type="ORF">HPB50_003666</name>
</gene>
<organism evidence="1 2">
    <name type="scientific">Hyalomma asiaticum</name>
    <name type="common">Tick</name>
    <dbReference type="NCBI Taxonomy" id="266040"/>
    <lineage>
        <taxon>Eukaryota</taxon>
        <taxon>Metazoa</taxon>
        <taxon>Ecdysozoa</taxon>
        <taxon>Arthropoda</taxon>
        <taxon>Chelicerata</taxon>
        <taxon>Arachnida</taxon>
        <taxon>Acari</taxon>
        <taxon>Parasitiformes</taxon>
        <taxon>Ixodida</taxon>
        <taxon>Ixodoidea</taxon>
        <taxon>Ixodidae</taxon>
        <taxon>Hyalomminae</taxon>
        <taxon>Hyalomma</taxon>
    </lineage>
</organism>
<protein>
    <submittedName>
        <fullName evidence="1">Uncharacterized protein</fullName>
    </submittedName>
</protein>
<evidence type="ECO:0000313" key="2">
    <source>
        <dbReference type="Proteomes" id="UP000821845"/>
    </source>
</evidence>
<sequence length="174" mass="19743">MANVVDSRVLPFGWVQRWSRRTGEVYYLNLYTCKKQWDIPERPANEGSSVLTPQAFYAQTPSVQCSHILVKHSESLRPFSWRRGLDTKITRTRDEALAWIKLYRSVILSGRKTFAQMAEEYSDCVTAKSKDGLVVFRRSDTGDPFEDAALALNVGELSEPVFTVAGVHLILRTA</sequence>
<keyword evidence="2" id="KW-1185">Reference proteome</keyword>
<dbReference type="EMBL" id="CM023481">
    <property type="protein sequence ID" value="KAH6944516.1"/>
    <property type="molecule type" value="Genomic_DNA"/>
</dbReference>
<accession>A0ACB7TE51</accession>
<proteinExistence type="predicted"/>
<dbReference type="Proteomes" id="UP000821845">
    <property type="component" value="Chromosome 1"/>
</dbReference>
<name>A0ACB7TE51_HYAAI</name>
<evidence type="ECO:0000313" key="1">
    <source>
        <dbReference type="EMBL" id="KAH6944516.1"/>
    </source>
</evidence>
<reference evidence="1" key="1">
    <citation type="submission" date="2020-05" db="EMBL/GenBank/DDBJ databases">
        <title>Large-scale comparative analyses of tick genomes elucidate their genetic diversity and vector capacities.</title>
        <authorList>
            <person name="Jia N."/>
            <person name="Wang J."/>
            <person name="Shi W."/>
            <person name="Du L."/>
            <person name="Sun Y."/>
            <person name="Zhan W."/>
            <person name="Jiang J."/>
            <person name="Wang Q."/>
            <person name="Zhang B."/>
            <person name="Ji P."/>
            <person name="Sakyi L.B."/>
            <person name="Cui X."/>
            <person name="Yuan T."/>
            <person name="Jiang B."/>
            <person name="Yang W."/>
            <person name="Lam T.T.-Y."/>
            <person name="Chang Q."/>
            <person name="Ding S."/>
            <person name="Wang X."/>
            <person name="Zhu J."/>
            <person name="Ruan X."/>
            <person name="Zhao L."/>
            <person name="Wei J."/>
            <person name="Que T."/>
            <person name="Du C."/>
            <person name="Cheng J."/>
            <person name="Dai P."/>
            <person name="Han X."/>
            <person name="Huang E."/>
            <person name="Gao Y."/>
            <person name="Liu J."/>
            <person name="Shao H."/>
            <person name="Ye R."/>
            <person name="Li L."/>
            <person name="Wei W."/>
            <person name="Wang X."/>
            <person name="Wang C."/>
            <person name="Yang T."/>
            <person name="Huo Q."/>
            <person name="Li W."/>
            <person name="Guo W."/>
            <person name="Chen H."/>
            <person name="Zhou L."/>
            <person name="Ni X."/>
            <person name="Tian J."/>
            <person name="Zhou Y."/>
            <person name="Sheng Y."/>
            <person name="Liu T."/>
            <person name="Pan Y."/>
            <person name="Xia L."/>
            <person name="Li J."/>
            <person name="Zhao F."/>
            <person name="Cao W."/>
        </authorList>
    </citation>
    <scope>NUCLEOTIDE SEQUENCE</scope>
    <source>
        <strain evidence="1">Hyas-2018</strain>
    </source>
</reference>
<comment type="caution">
    <text evidence="1">The sequence shown here is derived from an EMBL/GenBank/DDBJ whole genome shotgun (WGS) entry which is preliminary data.</text>
</comment>